<dbReference type="GO" id="GO:0016887">
    <property type="term" value="F:ATP hydrolysis activity"/>
    <property type="evidence" value="ECO:0007669"/>
    <property type="project" value="InterPro"/>
</dbReference>
<sequence>MADNMNINIKNCNNIDTCSISIKKNCLNIKYGINGAGKSSIASAILYSIKDQNNDSDTLKQLKPFKYIRQEEKNPEICGIEEIKSAKIFNEEYVNEFVFQPNELLKGSFDIFIRNNDYENGLKQIDSLVVAIKMTFIQNEEIETLINDLSELSSSFGRPTKGGIHASSNISKAFKDGNKIINIPSGLEEYEDYIKHQDNYKWIKWQFDGQQYLDITEKCPYCVSNIKEKKKTIKRITEVYDSRSVQNLNKIISIFHKLNQYFSDDTKLKIDEFIKNTEGYSDEQVAYLREIRDQIDRLNEKFIKTKSIGFISLKDVEKVVEELKSHKIDLNLYNHLKSESTQEKIDIVNRSIDETLKKVRELQGQINIQKHLIEKLIKEHKQEINSFLKNAGYEYKVDLKEGTKGNYNLKLIHNAVQDEVSDVKEHLSFGERNAFSLVLFMYDVLKHSPDLIILDDPISSFDKNKKYAIMDMLFKREKCLKGKTVLLLTHDFEPVIDIKHTHTDVFGNSSATFLENKHGDLKEEQILIADIQSFAEVCETNITDPSIPIINKIVYLRRLYEVRNAKGNAYQLISNLMHKRKNPEFKDENDTRDMTKEEINSGEKEIQKKILSFDYSKTLEIINDDKQMKKIYSFTESNYEKLHIYRIIFADKTNAISESVIKKFINEAFHIENDYIFQLNPRKYQMVPQFVIDECDKTVKNI</sequence>
<accession>A0A8B3S158</accession>
<dbReference type="PROSITE" id="PS00211">
    <property type="entry name" value="ABC_TRANSPORTER_1"/>
    <property type="match status" value="1"/>
</dbReference>
<dbReference type="InterPro" id="IPR017871">
    <property type="entry name" value="ABC_transporter-like_CS"/>
</dbReference>
<evidence type="ECO:0000313" key="3">
    <source>
        <dbReference type="EMBL" id="RZB28963.1"/>
    </source>
</evidence>
<dbReference type="Gene3D" id="3.40.50.300">
    <property type="entry name" value="P-loop containing nucleotide triphosphate hydrolases"/>
    <property type="match status" value="1"/>
</dbReference>
<evidence type="ECO:0000259" key="2">
    <source>
        <dbReference type="Pfam" id="PF13166"/>
    </source>
</evidence>
<dbReference type="Pfam" id="PF13166">
    <property type="entry name" value="AAA_13"/>
    <property type="match status" value="1"/>
</dbReference>
<reference evidence="4" key="1">
    <citation type="submission" date="2019-01" db="EMBL/GenBank/DDBJ databases">
        <title>Anaerobic oxidation of ethane by archaea from a marine hydrocarbon seep.</title>
        <authorList>
            <person name="Musat F."/>
        </authorList>
    </citation>
    <scope>NUCLEOTIDE SEQUENCE [LARGE SCALE GENOMIC DNA]</scope>
</reference>
<dbReference type="InterPro" id="IPR027417">
    <property type="entry name" value="P-loop_NTPase"/>
</dbReference>
<proteinExistence type="predicted"/>
<evidence type="ECO:0000256" key="1">
    <source>
        <dbReference type="SAM" id="Coils"/>
    </source>
</evidence>
<comment type="caution">
    <text evidence="3">The sequence shown here is derived from an EMBL/GenBank/DDBJ whole genome shotgun (WGS) entry which is preliminary data.</text>
</comment>
<gene>
    <name evidence="3" type="ORF">AEth_01567</name>
</gene>
<dbReference type="EMBL" id="RPGO01000033">
    <property type="protein sequence ID" value="RZB28963.1"/>
    <property type="molecule type" value="Genomic_DNA"/>
</dbReference>
<name>A0A8B3S158_9EURY</name>
<dbReference type="AlphaFoldDB" id="A0A8B3S158"/>
<feature type="coiled-coil region" evidence="1">
    <location>
        <begin position="345"/>
        <end position="379"/>
    </location>
</feature>
<organism evidence="3 4">
    <name type="scientific">Candidatus Argoarchaeum ethanivorans</name>
    <dbReference type="NCBI Taxonomy" id="2608793"/>
    <lineage>
        <taxon>Archaea</taxon>
        <taxon>Methanobacteriati</taxon>
        <taxon>Methanobacteriota</taxon>
        <taxon>Stenosarchaea group</taxon>
        <taxon>Methanomicrobia</taxon>
        <taxon>Methanosarcinales</taxon>
        <taxon>Methanosarcinales incertae sedis</taxon>
        <taxon>GOM Arc I cluster</taxon>
        <taxon>Candidatus Argoarchaeum</taxon>
    </lineage>
</organism>
<protein>
    <recommendedName>
        <fullName evidence="2">Protein CR006 P-loop domain-containing protein</fullName>
    </recommendedName>
</protein>
<dbReference type="SUPFAM" id="SSF52540">
    <property type="entry name" value="P-loop containing nucleoside triphosphate hydrolases"/>
    <property type="match status" value="1"/>
</dbReference>
<dbReference type="Proteomes" id="UP000291831">
    <property type="component" value="Unassembled WGS sequence"/>
</dbReference>
<feature type="domain" description="Protein CR006 P-loop" evidence="2">
    <location>
        <begin position="283"/>
        <end position="500"/>
    </location>
</feature>
<evidence type="ECO:0000313" key="4">
    <source>
        <dbReference type="Proteomes" id="UP000291831"/>
    </source>
</evidence>
<keyword evidence="1" id="KW-0175">Coiled coil</keyword>
<dbReference type="GO" id="GO:0005524">
    <property type="term" value="F:ATP binding"/>
    <property type="evidence" value="ECO:0007669"/>
    <property type="project" value="InterPro"/>
</dbReference>
<dbReference type="InterPro" id="IPR026866">
    <property type="entry name" value="CR006_AAA"/>
</dbReference>